<name>A0AAE0HCE7_9PEZI</name>
<accession>A0AAE0HCE7</accession>
<gene>
    <name evidence="1" type="ORF">B0H64DRAFT_374723</name>
</gene>
<sequence length="252" mass="27757">MAPPSISIKLLRPSALQLSADEPCILEMHIPIALPHRLDPSLPAPPYHTGTILPHDFRDRHAISVFRPLMAQVLAHMLGSASASSDPDADPAAEHVAAANAAVSRLGFDVATSPSDSYRLFDSWEADTVFDKESGFDLERGYWKNKKGEKHRGVIRAFDDVFDRIIIYHTFVLRLVCGTGEAAAWKEANPRVVRFDVVPVEEEEEGDQGWDGGEVVFEVKEYTENARRRVNAEVAMPMADWGAPEAPATEGA</sequence>
<evidence type="ECO:0000313" key="1">
    <source>
        <dbReference type="EMBL" id="KAK3293861.1"/>
    </source>
</evidence>
<dbReference type="EMBL" id="JAUEPN010000005">
    <property type="protein sequence ID" value="KAK3293861.1"/>
    <property type="molecule type" value="Genomic_DNA"/>
</dbReference>
<comment type="caution">
    <text evidence="1">The sequence shown here is derived from an EMBL/GenBank/DDBJ whole genome shotgun (WGS) entry which is preliminary data.</text>
</comment>
<evidence type="ECO:0000313" key="2">
    <source>
        <dbReference type="Proteomes" id="UP001278766"/>
    </source>
</evidence>
<proteinExistence type="predicted"/>
<protein>
    <submittedName>
        <fullName evidence="1">Uncharacterized protein</fullName>
    </submittedName>
</protein>
<organism evidence="1 2">
    <name type="scientific">Chaetomium fimeti</name>
    <dbReference type="NCBI Taxonomy" id="1854472"/>
    <lineage>
        <taxon>Eukaryota</taxon>
        <taxon>Fungi</taxon>
        <taxon>Dikarya</taxon>
        <taxon>Ascomycota</taxon>
        <taxon>Pezizomycotina</taxon>
        <taxon>Sordariomycetes</taxon>
        <taxon>Sordariomycetidae</taxon>
        <taxon>Sordariales</taxon>
        <taxon>Chaetomiaceae</taxon>
        <taxon>Chaetomium</taxon>
    </lineage>
</organism>
<dbReference type="AlphaFoldDB" id="A0AAE0HCE7"/>
<reference evidence="1" key="2">
    <citation type="submission" date="2023-06" db="EMBL/GenBank/DDBJ databases">
        <authorList>
            <consortium name="Lawrence Berkeley National Laboratory"/>
            <person name="Haridas S."/>
            <person name="Hensen N."/>
            <person name="Bonometti L."/>
            <person name="Westerberg I."/>
            <person name="Brannstrom I.O."/>
            <person name="Guillou S."/>
            <person name="Cros-Aarteil S."/>
            <person name="Calhoun S."/>
            <person name="Kuo A."/>
            <person name="Mondo S."/>
            <person name="Pangilinan J."/>
            <person name="Riley R."/>
            <person name="Labutti K."/>
            <person name="Andreopoulos B."/>
            <person name="Lipzen A."/>
            <person name="Chen C."/>
            <person name="Yanf M."/>
            <person name="Daum C."/>
            <person name="Ng V."/>
            <person name="Clum A."/>
            <person name="Steindorff A."/>
            <person name="Ohm R."/>
            <person name="Martin F."/>
            <person name="Silar P."/>
            <person name="Natvig D."/>
            <person name="Lalanne C."/>
            <person name="Gautier V."/>
            <person name="Ament-Velasquez S.L."/>
            <person name="Kruys A."/>
            <person name="Hutchinson M.I."/>
            <person name="Powell A.J."/>
            <person name="Barry K."/>
            <person name="Miller A.N."/>
            <person name="Grigoriev I.V."/>
            <person name="Debuchy R."/>
            <person name="Gladieux P."/>
            <person name="Thoren M.H."/>
            <person name="Johannesson H."/>
        </authorList>
    </citation>
    <scope>NUCLEOTIDE SEQUENCE</scope>
    <source>
        <strain evidence="1">CBS 168.71</strain>
    </source>
</reference>
<keyword evidence="2" id="KW-1185">Reference proteome</keyword>
<dbReference type="GeneID" id="87839310"/>
<dbReference type="Proteomes" id="UP001278766">
    <property type="component" value="Unassembled WGS sequence"/>
</dbReference>
<reference evidence="1" key="1">
    <citation type="journal article" date="2023" name="Mol. Phylogenet. Evol.">
        <title>Genome-scale phylogeny and comparative genomics of the fungal order Sordariales.</title>
        <authorList>
            <person name="Hensen N."/>
            <person name="Bonometti L."/>
            <person name="Westerberg I."/>
            <person name="Brannstrom I.O."/>
            <person name="Guillou S."/>
            <person name="Cros-Aarteil S."/>
            <person name="Calhoun S."/>
            <person name="Haridas S."/>
            <person name="Kuo A."/>
            <person name="Mondo S."/>
            <person name="Pangilinan J."/>
            <person name="Riley R."/>
            <person name="LaButti K."/>
            <person name="Andreopoulos B."/>
            <person name="Lipzen A."/>
            <person name="Chen C."/>
            <person name="Yan M."/>
            <person name="Daum C."/>
            <person name="Ng V."/>
            <person name="Clum A."/>
            <person name="Steindorff A."/>
            <person name="Ohm R.A."/>
            <person name="Martin F."/>
            <person name="Silar P."/>
            <person name="Natvig D.O."/>
            <person name="Lalanne C."/>
            <person name="Gautier V."/>
            <person name="Ament-Velasquez S.L."/>
            <person name="Kruys A."/>
            <person name="Hutchinson M.I."/>
            <person name="Powell A.J."/>
            <person name="Barry K."/>
            <person name="Miller A.N."/>
            <person name="Grigoriev I.V."/>
            <person name="Debuchy R."/>
            <person name="Gladieux P."/>
            <person name="Hiltunen Thoren M."/>
            <person name="Johannesson H."/>
        </authorList>
    </citation>
    <scope>NUCLEOTIDE SEQUENCE</scope>
    <source>
        <strain evidence="1">CBS 168.71</strain>
    </source>
</reference>
<dbReference type="RefSeq" id="XP_062657375.1">
    <property type="nucleotide sequence ID" value="XM_062802362.1"/>
</dbReference>